<feature type="signal peptide" evidence="3">
    <location>
        <begin position="1"/>
        <end position="21"/>
    </location>
</feature>
<comment type="caution">
    <text evidence="5">The sequence shown here is derived from an EMBL/GenBank/DDBJ whole genome shotgun (WGS) entry which is preliminary data.</text>
</comment>
<protein>
    <submittedName>
        <fullName evidence="5">DUF4349 domain-containing protein</fullName>
    </submittedName>
</protein>
<dbReference type="Pfam" id="PF14257">
    <property type="entry name" value="DUF4349"/>
    <property type="match status" value="1"/>
</dbReference>
<name>A0ABU8F2Y6_9BACI</name>
<accession>A0ABU8F2Y6</accession>
<keyword evidence="3" id="KW-0732">Signal</keyword>
<keyword evidence="2" id="KW-0812">Transmembrane</keyword>
<evidence type="ECO:0000259" key="4">
    <source>
        <dbReference type="Pfam" id="PF14257"/>
    </source>
</evidence>
<dbReference type="EMBL" id="JBAWSY010000002">
    <property type="protein sequence ID" value="MEI4769149.1"/>
    <property type="molecule type" value="Genomic_DNA"/>
</dbReference>
<dbReference type="PROSITE" id="PS51257">
    <property type="entry name" value="PROKAR_LIPOPROTEIN"/>
    <property type="match status" value="1"/>
</dbReference>
<feature type="chain" id="PRO_5046867096" evidence="3">
    <location>
        <begin position="22"/>
        <end position="297"/>
    </location>
</feature>
<keyword evidence="2" id="KW-1133">Transmembrane helix</keyword>
<evidence type="ECO:0000256" key="3">
    <source>
        <dbReference type="SAM" id="SignalP"/>
    </source>
</evidence>
<dbReference type="Proteomes" id="UP001364890">
    <property type="component" value="Unassembled WGS sequence"/>
</dbReference>
<dbReference type="InterPro" id="IPR025645">
    <property type="entry name" value="DUF4349"/>
</dbReference>
<proteinExistence type="predicted"/>
<keyword evidence="6" id="KW-1185">Reference proteome</keyword>
<feature type="region of interest" description="Disordered" evidence="1">
    <location>
        <begin position="30"/>
        <end position="66"/>
    </location>
</feature>
<dbReference type="RefSeq" id="WP_336496691.1">
    <property type="nucleotide sequence ID" value="NZ_JBAWSY010000002.1"/>
</dbReference>
<gene>
    <name evidence="5" type="ORF">WAX74_05665</name>
</gene>
<organism evidence="5 6">
    <name type="scientific">Psychrobacillus mangrovi</name>
    <dbReference type="NCBI Taxonomy" id="3117745"/>
    <lineage>
        <taxon>Bacteria</taxon>
        <taxon>Bacillati</taxon>
        <taxon>Bacillota</taxon>
        <taxon>Bacilli</taxon>
        <taxon>Bacillales</taxon>
        <taxon>Bacillaceae</taxon>
        <taxon>Psychrobacillus</taxon>
    </lineage>
</organism>
<sequence>MKKIVLFLFFSVLLGFLTACSDKEMAEEAKMEEANDSASYSVEEEKSSNEMVEEDSPVEDSANSSEAATNRMIIHKAIIRANVKELAKAQNKIEQKVKEYGGYIVESNVFQEDDQSSSGNMIIRIPEKYFETFLSDAEEEASKVLERNVTGQDVTEQYVDLTSRIKSKRVVEERLLTFMKNAQKTEDLLKISSDLANIQEEIEVLVGKVNYLENQTSFSTIELALYENRVIVPEIENNDLNTWEKTKKQFITSTNALLTMVSGLTVFFIGNLPILLLLGVVIIVVFWWIKKRKIEKK</sequence>
<keyword evidence="2" id="KW-0472">Membrane</keyword>
<reference evidence="5 6" key="1">
    <citation type="submission" date="2024-01" db="EMBL/GenBank/DDBJ databases">
        <title>Seven novel Bacillus-like species.</title>
        <authorList>
            <person name="Liu G."/>
        </authorList>
    </citation>
    <scope>NUCLEOTIDE SEQUENCE [LARGE SCALE GENOMIC DNA]</scope>
    <source>
        <strain evidence="5 6">FJAT-51614</strain>
    </source>
</reference>
<evidence type="ECO:0000313" key="6">
    <source>
        <dbReference type="Proteomes" id="UP001364890"/>
    </source>
</evidence>
<evidence type="ECO:0000313" key="5">
    <source>
        <dbReference type="EMBL" id="MEI4769149.1"/>
    </source>
</evidence>
<evidence type="ECO:0000256" key="2">
    <source>
        <dbReference type="SAM" id="Phobius"/>
    </source>
</evidence>
<feature type="transmembrane region" description="Helical" evidence="2">
    <location>
        <begin position="256"/>
        <end position="289"/>
    </location>
</feature>
<feature type="domain" description="DUF4349" evidence="4">
    <location>
        <begin position="71"/>
        <end position="286"/>
    </location>
</feature>
<evidence type="ECO:0000256" key="1">
    <source>
        <dbReference type="SAM" id="MobiDB-lite"/>
    </source>
</evidence>